<keyword evidence="2" id="KW-1185">Reference proteome</keyword>
<organism evidence="1 2">
    <name type="scientific">Zymoseptoria brevis</name>
    <dbReference type="NCBI Taxonomy" id="1047168"/>
    <lineage>
        <taxon>Eukaryota</taxon>
        <taxon>Fungi</taxon>
        <taxon>Dikarya</taxon>
        <taxon>Ascomycota</taxon>
        <taxon>Pezizomycotina</taxon>
        <taxon>Dothideomycetes</taxon>
        <taxon>Dothideomycetidae</taxon>
        <taxon>Mycosphaerellales</taxon>
        <taxon>Mycosphaerellaceae</taxon>
        <taxon>Zymoseptoria</taxon>
    </lineage>
</organism>
<dbReference type="AlphaFoldDB" id="A0A0F4GJQ8"/>
<evidence type="ECO:0000313" key="1">
    <source>
        <dbReference type="EMBL" id="KJX97317.1"/>
    </source>
</evidence>
<evidence type="ECO:0000313" key="2">
    <source>
        <dbReference type="Proteomes" id="UP000033647"/>
    </source>
</evidence>
<dbReference type="EMBL" id="LAFY01000503">
    <property type="protein sequence ID" value="KJX97317.1"/>
    <property type="molecule type" value="Genomic_DNA"/>
</dbReference>
<proteinExistence type="predicted"/>
<reference evidence="1 2" key="1">
    <citation type="submission" date="2015-03" db="EMBL/GenBank/DDBJ databases">
        <title>RNA-seq based gene annotation and comparative genomics of four Zymoseptoria species reveal species-specific pathogenicity related genes and transposable element activity.</title>
        <authorList>
            <person name="Grandaubert J."/>
            <person name="Bhattacharyya A."/>
            <person name="Stukenbrock E.H."/>
        </authorList>
    </citation>
    <scope>NUCLEOTIDE SEQUENCE [LARGE SCALE GENOMIC DNA]</scope>
    <source>
        <strain evidence="1 2">Zb18110</strain>
    </source>
</reference>
<protein>
    <submittedName>
        <fullName evidence="1">Uncharacterized protein</fullName>
    </submittedName>
</protein>
<dbReference type="Proteomes" id="UP000033647">
    <property type="component" value="Unassembled WGS sequence"/>
</dbReference>
<sequence>MPVINDAVLGRAVETVCAASIAPLRRRSVPALVAVIFNLIPKAAAFAATHAERAAHARTDNANASVRIVVATLQAEIITRTVAAAAVIAAIHPIATGVYAEAAPMTMAPIPVIAERAAPTSTVMDNAGFRVLLEESLASVFALVGVAQTYKT</sequence>
<name>A0A0F4GJQ8_9PEZI</name>
<gene>
    <name evidence="1" type="ORF">TI39_contig511g00009</name>
</gene>
<comment type="caution">
    <text evidence="1">The sequence shown here is derived from an EMBL/GenBank/DDBJ whole genome shotgun (WGS) entry which is preliminary data.</text>
</comment>
<accession>A0A0F4GJQ8</accession>